<feature type="domain" description="Disease resistance R13L4/SHOC-2-like LRR" evidence="3">
    <location>
        <begin position="105"/>
        <end position="210"/>
    </location>
</feature>
<evidence type="ECO:0000256" key="2">
    <source>
        <dbReference type="ARBA" id="ARBA00022737"/>
    </source>
</evidence>
<gene>
    <name evidence="4" type="ORF">METZ01_LOCUS473174</name>
</gene>
<accession>A0A383BKG8</accession>
<organism evidence="4">
    <name type="scientific">marine metagenome</name>
    <dbReference type="NCBI Taxonomy" id="408172"/>
    <lineage>
        <taxon>unclassified sequences</taxon>
        <taxon>metagenomes</taxon>
        <taxon>ecological metagenomes</taxon>
    </lineage>
</organism>
<evidence type="ECO:0000259" key="3">
    <source>
        <dbReference type="Pfam" id="PF23598"/>
    </source>
</evidence>
<evidence type="ECO:0000313" key="4">
    <source>
        <dbReference type="EMBL" id="SVE20320.1"/>
    </source>
</evidence>
<dbReference type="Pfam" id="PF23598">
    <property type="entry name" value="LRR_14"/>
    <property type="match status" value="1"/>
</dbReference>
<dbReference type="InterPro" id="IPR055414">
    <property type="entry name" value="LRR_R13L4/SHOC2-like"/>
</dbReference>
<dbReference type="SUPFAM" id="SSF52058">
    <property type="entry name" value="L domain-like"/>
    <property type="match status" value="1"/>
</dbReference>
<sequence length="245" mass="26978">VEGCMDEDACNYNGEAIIDDNSCEFAVGNYDCDGNCITGTECLECELEYKNVEGDCYYVPDMEVVATLFENSGLPNSYADVIQMGTWVGGRMEVLRCINCYIYHGPIPEDIGNMTALKKIQLYGNYLTGDIPASLWTLENLTVLSLSYNDLTGEIPSDIGNLTNLTELSLSGNTFSGSMPSEIGHLSNLTNLALANNEFSDVVPESICNLVENESYINFYGNDLCPPYPACLEEWHIGYQSTEEC</sequence>
<dbReference type="InterPro" id="IPR032675">
    <property type="entry name" value="LRR_dom_sf"/>
</dbReference>
<dbReference type="AlphaFoldDB" id="A0A383BKG8"/>
<evidence type="ECO:0000256" key="1">
    <source>
        <dbReference type="ARBA" id="ARBA00022729"/>
    </source>
</evidence>
<feature type="non-terminal residue" evidence="4">
    <location>
        <position position="245"/>
    </location>
</feature>
<keyword evidence="2" id="KW-0677">Repeat</keyword>
<protein>
    <recommendedName>
        <fullName evidence="3">Disease resistance R13L4/SHOC-2-like LRR domain-containing protein</fullName>
    </recommendedName>
</protein>
<name>A0A383BKG8_9ZZZZ</name>
<proteinExistence type="predicted"/>
<dbReference type="FunFam" id="3.80.10.10:FF:000383">
    <property type="entry name" value="Leucine-rich repeat receptor protein kinase EMS1"/>
    <property type="match status" value="1"/>
</dbReference>
<feature type="non-terminal residue" evidence="4">
    <location>
        <position position="1"/>
    </location>
</feature>
<dbReference type="EMBL" id="UINC01201124">
    <property type="protein sequence ID" value="SVE20320.1"/>
    <property type="molecule type" value="Genomic_DNA"/>
</dbReference>
<keyword evidence="1" id="KW-0732">Signal</keyword>
<dbReference type="Gene3D" id="3.80.10.10">
    <property type="entry name" value="Ribonuclease Inhibitor"/>
    <property type="match status" value="1"/>
</dbReference>
<reference evidence="4" key="1">
    <citation type="submission" date="2018-05" db="EMBL/GenBank/DDBJ databases">
        <authorList>
            <person name="Lanie J.A."/>
            <person name="Ng W.-L."/>
            <person name="Kazmierczak K.M."/>
            <person name="Andrzejewski T.M."/>
            <person name="Davidsen T.M."/>
            <person name="Wayne K.J."/>
            <person name="Tettelin H."/>
            <person name="Glass J.I."/>
            <person name="Rusch D."/>
            <person name="Podicherti R."/>
            <person name="Tsui H.-C.T."/>
            <person name="Winkler M.E."/>
        </authorList>
    </citation>
    <scope>NUCLEOTIDE SEQUENCE</scope>
</reference>
<dbReference type="PANTHER" id="PTHR47988">
    <property type="entry name" value="SOMATIC EMBRYOGENESIS RECEPTOR KINASE 1"/>
    <property type="match status" value="1"/>
</dbReference>